<reference evidence="2 3" key="1">
    <citation type="journal article" date="2015" name="Nature">
        <title>rRNA introns, odd ribosomes, and small enigmatic genomes across a large radiation of phyla.</title>
        <authorList>
            <person name="Brown C.T."/>
            <person name="Hug L.A."/>
            <person name="Thomas B.C."/>
            <person name="Sharon I."/>
            <person name="Castelle C.J."/>
            <person name="Singh A."/>
            <person name="Wilkins M.J."/>
            <person name="Williams K.H."/>
            <person name="Banfield J.F."/>
        </authorList>
    </citation>
    <scope>NUCLEOTIDE SEQUENCE [LARGE SCALE GENOMIC DNA]</scope>
</reference>
<sequence>MRRGVEQPGSSSGSTREVSSLTIMMSTKLIGDIAEQAVILQALKQGWGIAVPVGDRLPYDLVFDVHGTLVKIQVKSAWFSRSSHNYVVDVRRTKTNRRIMRRSRYQMNDFDFAIVYAEKANVFYVIPIEVFVSYGSEIPFVETDKRQRKPRSVEYREAWMLISQWATQRETSA</sequence>
<comment type="caution">
    <text evidence="2">The sequence shown here is derived from an EMBL/GenBank/DDBJ whole genome shotgun (WGS) entry which is preliminary data.</text>
</comment>
<dbReference type="EMBL" id="LCRN01000043">
    <property type="protein sequence ID" value="KKW35269.1"/>
    <property type="molecule type" value="Genomic_DNA"/>
</dbReference>
<dbReference type="InterPro" id="IPR011856">
    <property type="entry name" value="tRNA_endonuc-like_dom_sf"/>
</dbReference>
<organism evidence="2 3">
    <name type="scientific">Candidatus Uhrbacteria bacterium GW2011_GWC2_53_7</name>
    <dbReference type="NCBI Taxonomy" id="1618986"/>
    <lineage>
        <taxon>Bacteria</taxon>
        <taxon>Candidatus Uhriibacteriota</taxon>
    </lineage>
</organism>
<accession>A0A0G2AR75</accession>
<dbReference type="AlphaFoldDB" id="A0A0G2AR75"/>
<evidence type="ECO:0000313" key="2">
    <source>
        <dbReference type="EMBL" id="KKW35269.1"/>
    </source>
</evidence>
<feature type="domain" description="PD(D/E)XK endonuclease" evidence="1">
    <location>
        <begin position="25"/>
        <end position="161"/>
    </location>
</feature>
<dbReference type="Pfam" id="PF11645">
    <property type="entry name" value="PDDEXK_5"/>
    <property type="match status" value="1"/>
</dbReference>
<evidence type="ECO:0000259" key="1">
    <source>
        <dbReference type="Pfam" id="PF11645"/>
    </source>
</evidence>
<dbReference type="Proteomes" id="UP000033865">
    <property type="component" value="Unassembled WGS sequence"/>
</dbReference>
<protein>
    <recommendedName>
        <fullName evidence="1">PD(D/E)XK endonuclease domain-containing protein</fullName>
    </recommendedName>
</protein>
<dbReference type="Gene3D" id="3.40.1350.10">
    <property type="match status" value="1"/>
</dbReference>
<dbReference type="InterPro" id="IPR021671">
    <property type="entry name" value="PD(D/E)XK_Endonuc"/>
</dbReference>
<evidence type="ECO:0000313" key="3">
    <source>
        <dbReference type="Proteomes" id="UP000033865"/>
    </source>
</evidence>
<dbReference type="GO" id="GO:0003676">
    <property type="term" value="F:nucleic acid binding"/>
    <property type="evidence" value="ECO:0007669"/>
    <property type="project" value="InterPro"/>
</dbReference>
<proteinExistence type="predicted"/>
<gene>
    <name evidence="2" type="ORF">UY82_C0043G0003</name>
</gene>
<name>A0A0G2AR75_9BACT</name>